<protein>
    <submittedName>
        <fullName evidence="1">1-deoxy-D-xylulose-5-phosphate reductoisomerase</fullName>
        <ecNumber evidence="1">1.1.1.267</ecNumber>
    </submittedName>
</protein>
<proteinExistence type="predicted"/>
<gene>
    <name evidence="1" type="primary">dxr</name>
    <name evidence="1" type="ORF">OXU80_19255</name>
</gene>
<keyword evidence="2" id="KW-1185">Reference proteome</keyword>
<sequence>MRISILGVTGSIGGSTLDVVEQLGGRERFDVEAVTGHGNIARLAAQAVSSGAKIAVTSNPDCYAELKSALAGTGIEAAAGREALCDAAERPVDWVMAAIVGIAGLEPTLRAARSGATIALANKECLVSAGSLFQAAIAQAGGTLLPVDSEHNAIFQVLERDQDHAVERIILTASGGPFRTWTRERMAGASVAEAAGHPRWSMGQKISIDSASLFNKGLEMIEAEHLFGAPGRALEVVVHPQSVIHSMVGYSDGSVLAQLGSPDMRTAIGYALSFPRRPNLDVERLDFAKLSRLDFEAPDETRFPALRLAGQAIAAGGLSGAILNGAKEAALEAFIAGRCGFLDMASVVERVMEEMGAPPATSLDAVFAADIEARGRAAIHLARLAA</sequence>
<organism evidence="1 2">
    <name type="scientific">Antarcticirhabdus aurantiaca</name>
    <dbReference type="NCBI Taxonomy" id="2606717"/>
    <lineage>
        <taxon>Bacteria</taxon>
        <taxon>Pseudomonadati</taxon>
        <taxon>Pseudomonadota</taxon>
        <taxon>Alphaproteobacteria</taxon>
        <taxon>Hyphomicrobiales</taxon>
        <taxon>Aurantimonadaceae</taxon>
        <taxon>Antarcticirhabdus</taxon>
    </lineage>
</organism>
<reference evidence="1" key="1">
    <citation type="submission" date="2022-11" db="EMBL/GenBank/DDBJ databases">
        <title>beta-Carotene-producing bacterium, Jeongeuplla avenae sp. nov., alleviates the salt stress of Arabidopsis seedlings.</title>
        <authorList>
            <person name="Jiang L."/>
            <person name="Lee J."/>
        </authorList>
    </citation>
    <scope>NUCLEOTIDE SEQUENCE</scope>
    <source>
        <strain evidence="1">DY_R2A_6</strain>
    </source>
</reference>
<dbReference type="Proteomes" id="UP001163223">
    <property type="component" value="Chromosome"/>
</dbReference>
<dbReference type="EMBL" id="CP113520">
    <property type="protein sequence ID" value="WAJ26986.1"/>
    <property type="molecule type" value="Genomic_DNA"/>
</dbReference>
<accession>A0ACD4NJR1</accession>
<evidence type="ECO:0000313" key="1">
    <source>
        <dbReference type="EMBL" id="WAJ26986.1"/>
    </source>
</evidence>
<dbReference type="EC" id="1.1.1.267" evidence="1"/>
<evidence type="ECO:0000313" key="2">
    <source>
        <dbReference type="Proteomes" id="UP001163223"/>
    </source>
</evidence>
<keyword evidence="1" id="KW-0560">Oxidoreductase</keyword>
<name>A0ACD4NJR1_9HYPH</name>